<reference evidence="2" key="1">
    <citation type="submission" date="2021-05" db="EMBL/GenBank/DDBJ databases">
        <authorList>
            <person name="Alioto T."/>
            <person name="Alioto T."/>
            <person name="Gomez Garrido J."/>
        </authorList>
    </citation>
    <scope>NUCLEOTIDE SEQUENCE</scope>
</reference>
<protein>
    <submittedName>
        <fullName evidence="2">(northern house mosquito) hypothetical protein</fullName>
    </submittedName>
</protein>
<dbReference type="EMBL" id="HBUE01194961">
    <property type="protein sequence ID" value="CAG6527175.1"/>
    <property type="molecule type" value="Transcribed_RNA"/>
</dbReference>
<organism evidence="2">
    <name type="scientific">Culex pipiens</name>
    <name type="common">House mosquito</name>
    <dbReference type="NCBI Taxonomy" id="7175"/>
    <lineage>
        <taxon>Eukaryota</taxon>
        <taxon>Metazoa</taxon>
        <taxon>Ecdysozoa</taxon>
        <taxon>Arthropoda</taxon>
        <taxon>Hexapoda</taxon>
        <taxon>Insecta</taxon>
        <taxon>Pterygota</taxon>
        <taxon>Neoptera</taxon>
        <taxon>Endopterygota</taxon>
        <taxon>Diptera</taxon>
        <taxon>Nematocera</taxon>
        <taxon>Culicoidea</taxon>
        <taxon>Culicidae</taxon>
        <taxon>Culicinae</taxon>
        <taxon>Culicini</taxon>
        <taxon>Culex</taxon>
        <taxon>Culex</taxon>
    </lineage>
</organism>
<evidence type="ECO:0000313" key="2">
    <source>
        <dbReference type="EMBL" id="CAG6527175.1"/>
    </source>
</evidence>
<evidence type="ECO:0000256" key="1">
    <source>
        <dbReference type="SAM" id="MobiDB-lite"/>
    </source>
</evidence>
<dbReference type="AlphaFoldDB" id="A0A8D8H2R7"/>
<sequence>MVFDTEHDNGHFGSGGQNLEWPVPSKKVPPGPGGTFTEPYELWQYGYQNSRFLILNMKMAISTVVAANWSGRCPRSRFPRGPEGLLQNHTCFGNMGVKIRGF</sequence>
<feature type="region of interest" description="Disordered" evidence="1">
    <location>
        <begin position="1"/>
        <end position="30"/>
    </location>
</feature>
<feature type="compositionally biased region" description="Basic and acidic residues" evidence="1">
    <location>
        <begin position="1"/>
        <end position="10"/>
    </location>
</feature>
<dbReference type="EMBL" id="HBUE01300950">
    <property type="protein sequence ID" value="CAG6578896.1"/>
    <property type="molecule type" value="Transcribed_RNA"/>
</dbReference>
<accession>A0A8D8H2R7</accession>
<proteinExistence type="predicted"/>
<name>A0A8D8H2R7_CULPI</name>